<organism evidence="1 2">
    <name type="scientific">Seonamhaeicola marinus</name>
    <dbReference type="NCBI Taxonomy" id="1912246"/>
    <lineage>
        <taxon>Bacteria</taxon>
        <taxon>Pseudomonadati</taxon>
        <taxon>Bacteroidota</taxon>
        <taxon>Flavobacteriia</taxon>
        <taxon>Flavobacteriales</taxon>
        <taxon>Flavobacteriaceae</taxon>
    </lineage>
</organism>
<evidence type="ECO:0000313" key="1">
    <source>
        <dbReference type="EMBL" id="TYA78703.1"/>
    </source>
</evidence>
<dbReference type="SUPFAM" id="SSF160574">
    <property type="entry name" value="BT0923-like"/>
    <property type="match status" value="1"/>
</dbReference>
<dbReference type="GO" id="GO:0016779">
    <property type="term" value="F:nucleotidyltransferase activity"/>
    <property type="evidence" value="ECO:0007669"/>
    <property type="project" value="UniProtKB-KW"/>
</dbReference>
<reference evidence="1 2" key="1">
    <citation type="submission" date="2019-08" db="EMBL/GenBank/DDBJ databases">
        <title>Seonamhaeicola sediminis sp. nov., isolated from marine sediment.</title>
        <authorList>
            <person name="Cao W.R."/>
        </authorList>
    </citation>
    <scope>NUCLEOTIDE SEQUENCE [LARGE SCALE GENOMIC DNA]</scope>
    <source>
        <strain evidence="1 2">B011</strain>
    </source>
</reference>
<protein>
    <submittedName>
        <fullName evidence="1">Nicotinate-nucleotide adenylyltransferase</fullName>
    </submittedName>
</protein>
<keyword evidence="2" id="KW-1185">Reference proteome</keyword>
<dbReference type="AlphaFoldDB" id="A0A5D0I4N6"/>
<keyword evidence="1" id="KW-0808">Transferase</keyword>
<name>A0A5D0I4N6_9FLAO</name>
<dbReference type="EMBL" id="VSDQ01000577">
    <property type="protein sequence ID" value="TYA78703.1"/>
    <property type="molecule type" value="Genomic_DNA"/>
</dbReference>
<dbReference type="Gene3D" id="3.10.450.360">
    <property type="match status" value="1"/>
</dbReference>
<comment type="caution">
    <text evidence="1">The sequence shown here is derived from an EMBL/GenBank/DDBJ whole genome shotgun (WGS) entry which is preliminary data.</text>
</comment>
<dbReference type="OrthoDB" id="668160at2"/>
<evidence type="ECO:0000313" key="2">
    <source>
        <dbReference type="Proteomes" id="UP000323930"/>
    </source>
</evidence>
<sequence>MKTLFASLLTLCATYFVSSQTIELPNTLITVNYDYASIEDDNQAVSVKKLKDKVANFDCTLIADLFDDKNDVYSVTFSAKDGKIIASFNKDGKIVSTIEKFNNVRLPLEVMQSICSKYPNWGIIEDVYLLKYNSVKGVATEEYKVKIKNEEKVLTIRTNEKGDFI</sequence>
<dbReference type="RefSeq" id="WP_148541969.1">
    <property type="nucleotide sequence ID" value="NZ_VSDQ01000577.1"/>
</dbReference>
<gene>
    <name evidence="1" type="ORF">FUA24_10145</name>
</gene>
<proteinExistence type="predicted"/>
<accession>A0A5D0I4N6</accession>
<keyword evidence="1" id="KW-0548">Nucleotidyltransferase</keyword>
<dbReference type="Proteomes" id="UP000323930">
    <property type="component" value="Unassembled WGS sequence"/>
</dbReference>